<evidence type="ECO:0000313" key="3">
    <source>
        <dbReference type="EMBL" id="SFN60994.1"/>
    </source>
</evidence>
<comment type="similarity">
    <text evidence="1 2">Belongs to the UPF0251 family.</text>
</comment>
<dbReference type="InterPro" id="IPR002852">
    <property type="entry name" value="UPF0251"/>
</dbReference>
<name>A0A1I5AEW5_9NEIS</name>
<organism evidence="3 4">
    <name type="scientific">Formivibrio citricus</name>
    <dbReference type="NCBI Taxonomy" id="83765"/>
    <lineage>
        <taxon>Bacteria</taxon>
        <taxon>Pseudomonadati</taxon>
        <taxon>Pseudomonadota</taxon>
        <taxon>Betaproteobacteria</taxon>
        <taxon>Neisseriales</taxon>
        <taxon>Chitinibacteraceae</taxon>
        <taxon>Formivibrio</taxon>
    </lineage>
</organism>
<dbReference type="SUPFAM" id="SSF88659">
    <property type="entry name" value="Sigma3 and sigma4 domains of RNA polymerase sigma factors"/>
    <property type="match status" value="1"/>
</dbReference>
<proteinExistence type="inferred from homology"/>
<dbReference type="RefSeq" id="WP_091195066.1">
    <property type="nucleotide sequence ID" value="NZ_FOVE01000013.1"/>
</dbReference>
<keyword evidence="4" id="KW-1185">Reference proteome</keyword>
<sequence>MARPMKCRKVACNVATAYFKPQGIPMRDLEEVQLELDEIEAIRLADLEELYQADAAARMGVSRQTFGNIIARAHKKVAQALLEGKALRIATASDNIEQLQASAQAPAPAEPVAG</sequence>
<gene>
    <name evidence="3" type="ORF">SAMN05660284_01882</name>
</gene>
<dbReference type="PANTHER" id="PTHR37478:SF2">
    <property type="entry name" value="UPF0251 PROTEIN TK0562"/>
    <property type="match status" value="1"/>
</dbReference>
<dbReference type="AlphaFoldDB" id="A0A1I5AEW5"/>
<evidence type="ECO:0000256" key="2">
    <source>
        <dbReference type="HAMAP-Rule" id="MF_00674"/>
    </source>
</evidence>
<reference evidence="4" key="1">
    <citation type="submission" date="2016-10" db="EMBL/GenBank/DDBJ databases">
        <authorList>
            <person name="Varghese N."/>
            <person name="Submissions S."/>
        </authorList>
    </citation>
    <scope>NUCLEOTIDE SEQUENCE [LARGE SCALE GENOMIC DNA]</scope>
    <source>
        <strain evidence="4">DSM 6150</strain>
    </source>
</reference>
<dbReference type="Pfam" id="PF02001">
    <property type="entry name" value="DUF134"/>
    <property type="match status" value="1"/>
</dbReference>
<dbReference type="Proteomes" id="UP000242869">
    <property type="component" value="Unassembled WGS sequence"/>
</dbReference>
<protein>
    <recommendedName>
        <fullName evidence="2">UPF0251 protein SAMN05660284_01882</fullName>
    </recommendedName>
</protein>
<dbReference type="HAMAP" id="MF_00674">
    <property type="entry name" value="UPF0251"/>
    <property type="match status" value="1"/>
</dbReference>
<dbReference type="GO" id="GO:0003677">
    <property type="term" value="F:DNA binding"/>
    <property type="evidence" value="ECO:0007669"/>
    <property type="project" value="UniProtKB-KW"/>
</dbReference>
<evidence type="ECO:0000256" key="1">
    <source>
        <dbReference type="ARBA" id="ARBA00009350"/>
    </source>
</evidence>
<keyword evidence="3" id="KW-0238">DNA-binding</keyword>
<dbReference type="OrthoDB" id="280278at2"/>
<dbReference type="PANTHER" id="PTHR37478">
    <property type="match status" value="1"/>
</dbReference>
<dbReference type="Gene3D" id="1.10.10.10">
    <property type="entry name" value="Winged helix-like DNA-binding domain superfamily/Winged helix DNA-binding domain"/>
    <property type="match status" value="1"/>
</dbReference>
<evidence type="ECO:0000313" key="4">
    <source>
        <dbReference type="Proteomes" id="UP000242869"/>
    </source>
</evidence>
<dbReference type="InterPro" id="IPR036388">
    <property type="entry name" value="WH-like_DNA-bd_sf"/>
</dbReference>
<dbReference type="EMBL" id="FOVE01000013">
    <property type="protein sequence ID" value="SFN60994.1"/>
    <property type="molecule type" value="Genomic_DNA"/>
</dbReference>
<dbReference type="InterPro" id="IPR013324">
    <property type="entry name" value="RNA_pol_sigma_r3/r4-like"/>
</dbReference>
<accession>A0A1I5AEW5</accession>